<evidence type="ECO:0000313" key="1">
    <source>
        <dbReference type="EMBL" id="UYV67155.1"/>
    </source>
</evidence>
<dbReference type="Proteomes" id="UP001235939">
    <property type="component" value="Chromosome 04"/>
</dbReference>
<dbReference type="EMBL" id="CP092866">
    <property type="protein sequence ID" value="UYV67155.1"/>
    <property type="molecule type" value="Genomic_DNA"/>
</dbReference>
<sequence>MPVDKTAWIARGQEILSQKAPPNVTPNPFPTPFTKFPVTIVIYTTLEKQDEQSPSEPVNTPMDKLKEAYLLIVQLKVDDGLRHLSELFKSIQAQDWVFGRSLDEDTLAILTFAKTCLYKYFLGVELWSEDLVWRRTLSRSHLALRRFYDGTKIEAEDLHRILCETSNISNRNFLNA</sequence>
<protein>
    <submittedName>
        <fullName evidence="1">Uncharacterized protein</fullName>
    </submittedName>
</protein>
<gene>
    <name evidence="1" type="ORF">LAZ67_4004134</name>
</gene>
<evidence type="ECO:0000313" key="2">
    <source>
        <dbReference type="Proteomes" id="UP001235939"/>
    </source>
</evidence>
<organism evidence="1 2">
    <name type="scientific">Cordylochernes scorpioides</name>
    <dbReference type="NCBI Taxonomy" id="51811"/>
    <lineage>
        <taxon>Eukaryota</taxon>
        <taxon>Metazoa</taxon>
        <taxon>Ecdysozoa</taxon>
        <taxon>Arthropoda</taxon>
        <taxon>Chelicerata</taxon>
        <taxon>Arachnida</taxon>
        <taxon>Pseudoscorpiones</taxon>
        <taxon>Cheliferoidea</taxon>
        <taxon>Chernetidae</taxon>
        <taxon>Cordylochernes</taxon>
    </lineage>
</organism>
<keyword evidence="2" id="KW-1185">Reference proteome</keyword>
<accession>A0ABY6KIY8</accession>
<reference evidence="1 2" key="1">
    <citation type="submission" date="2022-01" db="EMBL/GenBank/DDBJ databases">
        <title>A chromosomal length assembly of Cordylochernes scorpioides.</title>
        <authorList>
            <person name="Zeh D."/>
            <person name="Zeh J."/>
        </authorList>
    </citation>
    <scope>NUCLEOTIDE SEQUENCE [LARGE SCALE GENOMIC DNA]</scope>
    <source>
        <strain evidence="1">IN4F17</strain>
        <tissue evidence="1">Whole Body</tissue>
    </source>
</reference>
<name>A0ABY6KIY8_9ARAC</name>
<proteinExistence type="predicted"/>